<dbReference type="GO" id="GO:0005975">
    <property type="term" value="P:carbohydrate metabolic process"/>
    <property type="evidence" value="ECO:0007669"/>
    <property type="project" value="InterPro"/>
</dbReference>
<feature type="compositionally biased region" description="Polar residues" evidence="1">
    <location>
        <begin position="375"/>
        <end position="407"/>
    </location>
</feature>
<keyword evidence="3" id="KW-0732">Signal</keyword>
<evidence type="ECO:0000313" key="6">
    <source>
        <dbReference type="Proteomes" id="UP000799421"/>
    </source>
</evidence>
<name>A0A6A7C5I4_9PEZI</name>
<evidence type="ECO:0000256" key="2">
    <source>
        <dbReference type="SAM" id="Phobius"/>
    </source>
</evidence>
<feature type="region of interest" description="Disordered" evidence="1">
    <location>
        <begin position="361"/>
        <end position="429"/>
    </location>
</feature>
<feature type="transmembrane region" description="Helical" evidence="2">
    <location>
        <begin position="754"/>
        <end position="772"/>
    </location>
</feature>
<keyword evidence="6" id="KW-1185">Reference proteome</keyword>
<evidence type="ECO:0000313" key="5">
    <source>
        <dbReference type="EMBL" id="KAF2862309.1"/>
    </source>
</evidence>
<feature type="transmembrane region" description="Helical" evidence="2">
    <location>
        <begin position="601"/>
        <end position="618"/>
    </location>
</feature>
<feature type="domain" description="GH16" evidence="4">
    <location>
        <begin position="18"/>
        <end position="279"/>
    </location>
</feature>
<keyword evidence="2" id="KW-0812">Transmembrane</keyword>
<keyword evidence="2" id="KW-0472">Membrane</keyword>
<dbReference type="GO" id="GO:0004553">
    <property type="term" value="F:hydrolase activity, hydrolyzing O-glycosyl compounds"/>
    <property type="evidence" value="ECO:0007669"/>
    <property type="project" value="InterPro"/>
</dbReference>
<dbReference type="PANTHER" id="PTHR38121">
    <property type="entry name" value="GH16 DOMAIN-CONTAINING PROTEIN"/>
    <property type="match status" value="1"/>
</dbReference>
<dbReference type="Gene3D" id="2.60.120.200">
    <property type="match status" value="1"/>
</dbReference>
<reference evidence="5" key="1">
    <citation type="journal article" date="2020" name="Stud. Mycol.">
        <title>101 Dothideomycetes genomes: a test case for predicting lifestyles and emergence of pathogens.</title>
        <authorList>
            <person name="Haridas S."/>
            <person name="Albert R."/>
            <person name="Binder M."/>
            <person name="Bloem J."/>
            <person name="Labutti K."/>
            <person name="Salamov A."/>
            <person name="Andreopoulos B."/>
            <person name="Baker S."/>
            <person name="Barry K."/>
            <person name="Bills G."/>
            <person name="Bluhm B."/>
            <person name="Cannon C."/>
            <person name="Castanera R."/>
            <person name="Culley D."/>
            <person name="Daum C."/>
            <person name="Ezra D."/>
            <person name="Gonzalez J."/>
            <person name="Henrissat B."/>
            <person name="Kuo A."/>
            <person name="Liang C."/>
            <person name="Lipzen A."/>
            <person name="Lutzoni F."/>
            <person name="Magnuson J."/>
            <person name="Mondo S."/>
            <person name="Nolan M."/>
            <person name="Ohm R."/>
            <person name="Pangilinan J."/>
            <person name="Park H.-J."/>
            <person name="Ramirez L."/>
            <person name="Alfaro M."/>
            <person name="Sun H."/>
            <person name="Tritt A."/>
            <person name="Yoshinaga Y."/>
            <person name="Zwiers L.-H."/>
            <person name="Turgeon B."/>
            <person name="Goodwin S."/>
            <person name="Spatafora J."/>
            <person name="Crous P."/>
            <person name="Grigoriev I."/>
        </authorList>
    </citation>
    <scope>NUCLEOTIDE SEQUENCE</scope>
    <source>
        <strain evidence="5">CBS 480.64</strain>
    </source>
</reference>
<dbReference type="EMBL" id="MU005966">
    <property type="protein sequence ID" value="KAF2862309.1"/>
    <property type="molecule type" value="Genomic_DNA"/>
</dbReference>
<evidence type="ECO:0000256" key="1">
    <source>
        <dbReference type="SAM" id="MobiDB-lite"/>
    </source>
</evidence>
<feature type="transmembrane region" description="Helical" evidence="2">
    <location>
        <begin position="672"/>
        <end position="697"/>
    </location>
</feature>
<sequence>MLLSLGLCGLVLGSQLASAAKLSPKDCPCGFRDPKTSQRFTDAIVVYFNESKSIDTDQWIAQDFKHRKEKGWNSIYRVGASPDNVKLTSNTFFSTENQVLELLTDPATQDHLVTGASLRSVRQDIQYGTFRAGLRPAGSASGGVSLAFQLRFNDSESLSTELMNMDSSDEARAAYLVNGEFPDPTRTTNFTTLEHAGVRIWDDFTHVRMDWNKTNVDFWVADNNTRSLTKKKRSLPRAGQPLFLHTFSTGDSTYMGGPPLRDNSRAYVLYVRAFFNSSTMSAADHHDYDKRCAGESQCTTEDPDLRGYSAFGVESERKWKDEGGPRGLRVLAGVVAAACSIFGIFALINTCFRRTPFHKMRPSYRRAKRAPPPSNEGTLDQRSSNGSTTKKGYFVSGTSSGYSTPGIQTPLPMYSGLHTPRSGAQTPVPPYASMVSLPRSSTPQNGPEERPLKSATITSYLQPGLPFREQGAPPTAEEMEGQVRVHPPETDVKGVTNPLHIETPPPPKKQIDYLAGLVAVACFAVSVHHFCQTFWPYISEDFGPIAHYPKAEKYLAKILGNVILTQLWIGPFFLTATRFLTTNYLKNGRLDDVAKKTLRRAPRLFVPILIIATAQYFLLSMNITSALQYLPSVSWSTWPYVVAPPNFGVYMDNLIELAYLMPNAVPAIVSHYCVGVLWTVPVQLQFTYQILLATVMIRDICTPYKRFGFYALAIILGWYARSWAACHWCGLLLSDLEATYKWRKALNQRPPMRYLIILGATVLALGACAIGASNRVWSFESHENAIHPNFFTGKPIGRIYPEYFEPTLAILIFSISLQVLVELSTWVQWFLSLRPILWMRPHVMTIYLLHGFVQWTWGAWVAVELHMAHVPYWANLIITFLTSYFWLFLLAYILTPLLEFPTQALMRNIDRWSKHEPVPKRRTTAPFGKAIVLNRNNNEEKIEA</sequence>
<accession>A0A6A7C5I4</accession>
<feature type="transmembrane region" description="Helical" evidence="2">
    <location>
        <begin position="709"/>
        <end position="733"/>
    </location>
</feature>
<dbReference type="OrthoDB" id="25131at2759"/>
<dbReference type="InterPro" id="IPR000757">
    <property type="entry name" value="Beta-glucanase-like"/>
</dbReference>
<feature type="chain" id="PRO_5025526940" evidence="3">
    <location>
        <begin position="20"/>
        <end position="944"/>
    </location>
</feature>
<evidence type="ECO:0000256" key="3">
    <source>
        <dbReference type="SAM" id="SignalP"/>
    </source>
</evidence>
<feature type="transmembrane region" description="Helical" evidence="2">
    <location>
        <begin position="558"/>
        <end position="580"/>
    </location>
</feature>
<keyword evidence="2" id="KW-1133">Transmembrane helix</keyword>
<feature type="transmembrane region" description="Helical" evidence="2">
    <location>
        <begin position="843"/>
        <end position="860"/>
    </location>
</feature>
<feature type="transmembrane region" description="Helical" evidence="2">
    <location>
        <begin position="330"/>
        <end position="352"/>
    </location>
</feature>
<feature type="transmembrane region" description="Helical" evidence="2">
    <location>
        <begin position="872"/>
        <end position="898"/>
    </location>
</feature>
<dbReference type="Proteomes" id="UP000799421">
    <property type="component" value="Unassembled WGS sequence"/>
</dbReference>
<feature type="transmembrane region" description="Helical" evidence="2">
    <location>
        <begin position="808"/>
        <end position="831"/>
    </location>
</feature>
<dbReference type="CDD" id="cd00413">
    <property type="entry name" value="Glyco_hydrolase_16"/>
    <property type="match status" value="1"/>
</dbReference>
<gene>
    <name evidence="5" type="ORF">K470DRAFT_243331</name>
</gene>
<dbReference type="PANTHER" id="PTHR38121:SF2">
    <property type="entry name" value="ACYLTRANSFERASE 3 DOMAIN-CONTAINING PROTEIN"/>
    <property type="match status" value="1"/>
</dbReference>
<feature type="transmembrane region" description="Helical" evidence="2">
    <location>
        <begin position="513"/>
        <end position="538"/>
    </location>
</feature>
<feature type="signal peptide" evidence="3">
    <location>
        <begin position="1"/>
        <end position="19"/>
    </location>
</feature>
<proteinExistence type="predicted"/>
<feature type="transmembrane region" description="Helical" evidence="2">
    <location>
        <begin position="638"/>
        <end position="660"/>
    </location>
</feature>
<dbReference type="Pfam" id="PF00722">
    <property type="entry name" value="Glyco_hydro_16"/>
    <property type="match status" value="1"/>
</dbReference>
<dbReference type="AlphaFoldDB" id="A0A6A7C5I4"/>
<organism evidence="5 6">
    <name type="scientific">Piedraia hortae CBS 480.64</name>
    <dbReference type="NCBI Taxonomy" id="1314780"/>
    <lineage>
        <taxon>Eukaryota</taxon>
        <taxon>Fungi</taxon>
        <taxon>Dikarya</taxon>
        <taxon>Ascomycota</taxon>
        <taxon>Pezizomycotina</taxon>
        <taxon>Dothideomycetes</taxon>
        <taxon>Dothideomycetidae</taxon>
        <taxon>Capnodiales</taxon>
        <taxon>Piedraiaceae</taxon>
        <taxon>Piedraia</taxon>
    </lineage>
</organism>
<protein>
    <submittedName>
        <fullName evidence="5">Glycoside hydrolase family 16 protein</fullName>
    </submittedName>
</protein>
<keyword evidence="5" id="KW-0378">Hydrolase</keyword>
<dbReference type="InterPro" id="IPR013320">
    <property type="entry name" value="ConA-like_dom_sf"/>
</dbReference>
<dbReference type="PROSITE" id="PS51762">
    <property type="entry name" value="GH16_2"/>
    <property type="match status" value="1"/>
</dbReference>
<dbReference type="SUPFAM" id="SSF49899">
    <property type="entry name" value="Concanavalin A-like lectins/glucanases"/>
    <property type="match status" value="1"/>
</dbReference>
<evidence type="ECO:0000259" key="4">
    <source>
        <dbReference type="PROSITE" id="PS51762"/>
    </source>
</evidence>